<reference evidence="6 7" key="1">
    <citation type="submission" date="2020-01" db="EMBL/GenBank/DDBJ databases">
        <title>Dynamics of blaIMP-6 dissemination in carbapenem resistant Enterobacteriacea isolated from regional surveillance in Osaka, Japan.</title>
        <authorList>
            <person name="Abe R."/>
            <person name="Akeda Y."/>
            <person name="Sugawara Y."/>
            <person name="Yamamoto N."/>
            <person name="Tomono K."/>
            <person name="Takeuchi D."/>
            <person name="Kawahara R."/>
            <person name="Hamada S."/>
        </authorList>
    </citation>
    <scope>NUCLEOTIDE SEQUENCE [LARGE SCALE GENOMIC DNA]</scope>
    <source>
        <strain evidence="6 7">E300</strain>
    </source>
</reference>
<accession>A0A8S0FMW6</accession>
<organism evidence="6 7">
    <name type="scientific">Escherichia coli</name>
    <dbReference type="NCBI Taxonomy" id="562"/>
    <lineage>
        <taxon>Bacteria</taxon>
        <taxon>Pseudomonadati</taxon>
        <taxon>Pseudomonadota</taxon>
        <taxon>Gammaproteobacteria</taxon>
        <taxon>Enterobacterales</taxon>
        <taxon>Enterobacteriaceae</taxon>
        <taxon>Escherichia</taxon>
    </lineage>
</organism>
<dbReference type="FunFam" id="3.40.605.10:FF:000005">
    <property type="entry name" value="Succinate-semialdehyde dehydrogenase I"/>
    <property type="match status" value="1"/>
</dbReference>
<dbReference type="InterPro" id="IPR010102">
    <property type="entry name" value="Succ_semiAld_DH"/>
</dbReference>
<evidence type="ECO:0000313" key="7">
    <source>
        <dbReference type="Proteomes" id="UP000467488"/>
    </source>
</evidence>
<dbReference type="CDD" id="cd07103">
    <property type="entry name" value="ALDH_F5_SSADH_GabD"/>
    <property type="match status" value="1"/>
</dbReference>
<dbReference type="PROSITE" id="PS00687">
    <property type="entry name" value="ALDEHYDE_DEHYDR_GLU"/>
    <property type="match status" value="1"/>
</dbReference>
<dbReference type="Gene3D" id="3.40.309.10">
    <property type="entry name" value="Aldehyde Dehydrogenase, Chain A, domain 2"/>
    <property type="match status" value="1"/>
</dbReference>
<dbReference type="Proteomes" id="UP000467488">
    <property type="component" value="Chromosome"/>
</dbReference>
<dbReference type="PROSITE" id="PS00070">
    <property type="entry name" value="ALDEHYDE_DEHYDR_CYS"/>
    <property type="match status" value="1"/>
</dbReference>
<dbReference type="GO" id="GO:0005829">
    <property type="term" value="C:cytosol"/>
    <property type="evidence" value="ECO:0007669"/>
    <property type="project" value="TreeGrafter"/>
</dbReference>
<evidence type="ECO:0000256" key="4">
    <source>
        <dbReference type="RuleBase" id="RU003345"/>
    </source>
</evidence>
<dbReference type="EMBL" id="AP022360">
    <property type="protein sequence ID" value="BBU81773.1"/>
    <property type="molecule type" value="Genomic_DNA"/>
</dbReference>
<evidence type="ECO:0000256" key="2">
    <source>
        <dbReference type="ARBA" id="ARBA00023002"/>
    </source>
</evidence>
<dbReference type="PANTHER" id="PTHR43353">
    <property type="entry name" value="SUCCINATE-SEMIALDEHYDE DEHYDROGENASE, MITOCHONDRIAL"/>
    <property type="match status" value="1"/>
</dbReference>
<evidence type="ECO:0000256" key="3">
    <source>
        <dbReference type="PROSITE-ProRule" id="PRU10007"/>
    </source>
</evidence>
<dbReference type="NCBIfam" id="NF008415">
    <property type="entry name" value="PRK11241.1"/>
    <property type="match status" value="1"/>
</dbReference>
<comment type="similarity">
    <text evidence="1 4">Belongs to the aldehyde dehydrogenase family.</text>
</comment>
<dbReference type="PANTHER" id="PTHR43353:SF5">
    <property type="entry name" value="SUCCINATE-SEMIALDEHYDE DEHYDROGENASE, MITOCHONDRIAL"/>
    <property type="match status" value="1"/>
</dbReference>
<dbReference type="GO" id="GO:0009450">
    <property type="term" value="P:gamma-aminobutyric acid catabolic process"/>
    <property type="evidence" value="ECO:0007669"/>
    <property type="project" value="InterPro"/>
</dbReference>
<dbReference type="InterPro" id="IPR016160">
    <property type="entry name" value="Ald_DH_CS_CYS"/>
</dbReference>
<evidence type="ECO:0000259" key="5">
    <source>
        <dbReference type="Pfam" id="PF00171"/>
    </source>
</evidence>
<dbReference type="NCBIfam" id="TIGR01780">
    <property type="entry name" value="SSADH"/>
    <property type="match status" value="1"/>
</dbReference>
<proteinExistence type="inferred from homology"/>
<dbReference type="FunFam" id="3.40.309.10:FF:000004">
    <property type="entry name" value="Succinate-semialdehyde dehydrogenase I"/>
    <property type="match status" value="1"/>
</dbReference>
<feature type="domain" description="Aldehyde dehydrogenase" evidence="5">
    <location>
        <begin position="19"/>
        <end position="489"/>
    </location>
</feature>
<name>A0A8S0FMW6_ECOLX</name>
<dbReference type="SUPFAM" id="SSF53720">
    <property type="entry name" value="ALDH-like"/>
    <property type="match status" value="1"/>
</dbReference>
<gene>
    <name evidence="6" type="primary">gabD</name>
    <name evidence="6" type="ORF">EIMP300_31730</name>
</gene>
<dbReference type="GO" id="GO:0004777">
    <property type="term" value="F:succinate-semialdehyde dehydrogenase (NAD+) activity"/>
    <property type="evidence" value="ECO:0007669"/>
    <property type="project" value="TreeGrafter"/>
</dbReference>
<dbReference type="InterPro" id="IPR016163">
    <property type="entry name" value="Ald_DH_C"/>
</dbReference>
<dbReference type="AlphaFoldDB" id="A0A8S0FMW6"/>
<dbReference type="InterPro" id="IPR029510">
    <property type="entry name" value="Ald_DH_CS_GLU"/>
</dbReference>
<sequence>MKLNDSNLFRQQALINGEWLDANNGEVIDVTNPANGDKLGSVPKMGADETRAAIDAASRALPAWRALTAKERANILRNWFNLMPPVMEHQDDLARLMTLEQGKPLAEAKGEISYAASFIEWFAEEGKRIYGDTIPGHQADKRLIVIKQPIGVTAAITPWNFPAAMITRKAGPALAAGCTMVLKPASQTPFSALALAELAIRAGVPAGVFNVVTGSAGAVGNELTSNPLVRKLSFTGSTEIGRQLMEQCAKDINLRGQVTACCKVSLELGGNAPFIVFDDADLDKAVEGALASKFRNAGQTCVCANRLYVQDSVYDRFAEKLQQAVSKLHIGDGLEKGVTIGPLIDEKAVAKVEEHIADALEKGARVVCGGKAHERGGNFFQPTILVDVPANAKVSKEETFGPLAPLFRFKDEADVIAQANDTEFGLAAYFYARDLSRVFRVGEALEYGIIGINTGIISNEVAPFGGIKASGLGREGSKYGIEDYLEIKYMCIGL</sequence>
<dbReference type="InterPro" id="IPR015590">
    <property type="entry name" value="Aldehyde_DH_dom"/>
</dbReference>
<dbReference type="Gene3D" id="3.40.605.10">
    <property type="entry name" value="Aldehyde Dehydrogenase, Chain A, domain 1"/>
    <property type="match status" value="1"/>
</dbReference>
<dbReference type="InterPro" id="IPR016162">
    <property type="entry name" value="Ald_DH_N"/>
</dbReference>
<dbReference type="InterPro" id="IPR050740">
    <property type="entry name" value="Aldehyde_DH_Superfamily"/>
</dbReference>
<dbReference type="InterPro" id="IPR016161">
    <property type="entry name" value="Ald_DH/histidinol_DH"/>
</dbReference>
<feature type="active site" evidence="3">
    <location>
        <position position="267"/>
    </location>
</feature>
<dbReference type="Pfam" id="PF00171">
    <property type="entry name" value="Aldedh"/>
    <property type="match status" value="1"/>
</dbReference>
<evidence type="ECO:0000256" key="1">
    <source>
        <dbReference type="ARBA" id="ARBA00009986"/>
    </source>
</evidence>
<keyword evidence="2 4" id="KW-0560">Oxidoreductase</keyword>
<evidence type="ECO:0000313" key="6">
    <source>
        <dbReference type="EMBL" id="BBU81773.1"/>
    </source>
</evidence>
<protein>
    <submittedName>
        <fullName evidence="6">NAD-dependent succinate-semialdehyde dehydrogenase</fullName>
    </submittedName>
</protein>